<dbReference type="AlphaFoldDB" id="A0A7I4B322"/>
<organism evidence="2 3">
    <name type="scientific">Physcomitrium patens</name>
    <name type="common">Spreading-leaved earth moss</name>
    <name type="synonym">Physcomitrella patens</name>
    <dbReference type="NCBI Taxonomy" id="3218"/>
    <lineage>
        <taxon>Eukaryota</taxon>
        <taxon>Viridiplantae</taxon>
        <taxon>Streptophyta</taxon>
        <taxon>Embryophyta</taxon>
        <taxon>Bryophyta</taxon>
        <taxon>Bryophytina</taxon>
        <taxon>Bryopsida</taxon>
        <taxon>Funariidae</taxon>
        <taxon>Funariales</taxon>
        <taxon>Funariaceae</taxon>
        <taxon>Physcomitrium</taxon>
    </lineage>
</organism>
<dbReference type="PRINTS" id="PR00073">
    <property type="entry name" value="COPRGNOXDASE"/>
</dbReference>
<dbReference type="EMBL" id="ABEU02000015">
    <property type="status" value="NOT_ANNOTATED_CDS"/>
    <property type="molecule type" value="Genomic_DNA"/>
</dbReference>
<dbReference type="GO" id="GO:0006782">
    <property type="term" value="P:protoporphyrinogen IX biosynthetic process"/>
    <property type="evidence" value="ECO:0007669"/>
    <property type="project" value="UniProtKB-UniPathway"/>
</dbReference>
<evidence type="ECO:0000313" key="2">
    <source>
        <dbReference type="EnsemblPlants" id="Pp3c15_4200V3.2"/>
    </source>
</evidence>
<dbReference type="OMA" id="PLVAWKY"/>
<reference evidence="2 3" key="2">
    <citation type="journal article" date="2018" name="Plant J.">
        <title>The Physcomitrella patens chromosome-scale assembly reveals moss genome structure and evolution.</title>
        <authorList>
            <person name="Lang D."/>
            <person name="Ullrich K.K."/>
            <person name="Murat F."/>
            <person name="Fuchs J."/>
            <person name="Jenkins J."/>
            <person name="Haas F.B."/>
            <person name="Piednoel M."/>
            <person name="Gundlach H."/>
            <person name="Van Bel M."/>
            <person name="Meyberg R."/>
            <person name="Vives C."/>
            <person name="Morata J."/>
            <person name="Symeonidi A."/>
            <person name="Hiss M."/>
            <person name="Muchero W."/>
            <person name="Kamisugi Y."/>
            <person name="Saleh O."/>
            <person name="Blanc G."/>
            <person name="Decker E.L."/>
            <person name="van Gessel N."/>
            <person name="Grimwood J."/>
            <person name="Hayes R.D."/>
            <person name="Graham S.W."/>
            <person name="Gunter L.E."/>
            <person name="McDaniel S.F."/>
            <person name="Hoernstein S.N.W."/>
            <person name="Larsson A."/>
            <person name="Li F.W."/>
            <person name="Perroud P.F."/>
            <person name="Phillips J."/>
            <person name="Ranjan P."/>
            <person name="Rokshar D.S."/>
            <person name="Rothfels C.J."/>
            <person name="Schneider L."/>
            <person name="Shu S."/>
            <person name="Stevenson D.W."/>
            <person name="Thummler F."/>
            <person name="Tillich M."/>
            <person name="Villarreal Aguilar J.C."/>
            <person name="Widiez T."/>
            <person name="Wong G.K."/>
            <person name="Wymore A."/>
            <person name="Zhang Y."/>
            <person name="Zimmer A.D."/>
            <person name="Quatrano R.S."/>
            <person name="Mayer K.F.X."/>
            <person name="Goodstein D."/>
            <person name="Casacuberta J.M."/>
            <person name="Vandepoele K."/>
            <person name="Reski R."/>
            <person name="Cuming A.C."/>
            <person name="Tuskan G.A."/>
            <person name="Maumus F."/>
            <person name="Salse J."/>
            <person name="Schmutz J."/>
            <person name="Rensing S.A."/>
        </authorList>
    </citation>
    <scope>NUCLEOTIDE SEQUENCE [LARGE SCALE GENOMIC DNA]</scope>
    <source>
        <strain evidence="2 3">cv. Gransden 2004</strain>
    </source>
</reference>
<dbReference type="PANTHER" id="PTHR10755:SF3">
    <property type="entry name" value="COPROPORPHYRINOGEN OXIDASE"/>
    <property type="match status" value="1"/>
</dbReference>
<reference evidence="2" key="3">
    <citation type="submission" date="2020-12" db="UniProtKB">
        <authorList>
            <consortium name="EnsemblPlants"/>
        </authorList>
    </citation>
    <scope>IDENTIFICATION</scope>
</reference>
<dbReference type="InterPro" id="IPR036406">
    <property type="entry name" value="Coprogen_oxidase_aer_sf"/>
</dbReference>
<dbReference type="UniPathway" id="UPA00251">
    <property type="reaction ID" value="UER00322"/>
</dbReference>
<sequence>MGTTLALHSPLAPTSHHFSSSFSLRNGRRLLRNVSIQSYIWTSKLQAQPGLLSDGFSLKERATSSGVAVKCAQEKAAATVSRPAFTQEEFEAFLVNLQSSICDEAATADGSGKMFGFDKWQRGADPSNGYGITRVLEGGDLLEKAAANVSIVRGSLSEARAKAMSARGRGVEAGASYFAGALSLVFHPRNPYVPTFRSDIRYFVVEGSQGWFGGGADLTPCYLFEEDARSFHAFYKSICDKYSPSLYEESKAACDAYFYIPARKEHRGTGGIFFDDLETFQKDSDQTANGGASEEPDTDAVFAFVRDVAQGFMPSYLPLANRRRTIAHGEAERQWQLLRRGRYLEFNLLYDRGVKFGLDGGRIESIMVSAPPLVAWKYDVAPEPGSREAELVKILQNPRSWT</sequence>
<accession>A0A7I4B322</accession>
<reference evidence="2 3" key="1">
    <citation type="journal article" date="2008" name="Science">
        <title>The Physcomitrella genome reveals evolutionary insights into the conquest of land by plants.</title>
        <authorList>
            <person name="Rensing S."/>
            <person name="Lang D."/>
            <person name="Zimmer A."/>
            <person name="Terry A."/>
            <person name="Salamov A."/>
            <person name="Shapiro H."/>
            <person name="Nishiyama T."/>
            <person name="Perroud P.-F."/>
            <person name="Lindquist E."/>
            <person name="Kamisugi Y."/>
            <person name="Tanahashi T."/>
            <person name="Sakakibara K."/>
            <person name="Fujita T."/>
            <person name="Oishi K."/>
            <person name="Shin-I T."/>
            <person name="Kuroki Y."/>
            <person name="Toyoda A."/>
            <person name="Suzuki Y."/>
            <person name="Hashimoto A."/>
            <person name="Yamaguchi K."/>
            <person name="Sugano A."/>
            <person name="Kohara Y."/>
            <person name="Fujiyama A."/>
            <person name="Anterola A."/>
            <person name="Aoki S."/>
            <person name="Ashton N."/>
            <person name="Barbazuk W.B."/>
            <person name="Barker E."/>
            <person name="Bennetzen J."/>
            <person name="Bezanilla M."/>
            <person name="Blankenship R."/>
            <person name="Cho S.H."/>
            <person name="Dutcher S."/>
            <person name="Estelle M."/>
            <person name="Fawcett J.A."/>
            <person name="Gundlach H."/>
            <person name="Hanada K."/>
            <person name="Heyl A."/>
            <person name="Hicks K.A."/>
            <person name="Hugh J."/>
            <person name="Lohr M."/>
            <person name="Mayer K."/>
            <person name="Melkozernov A."/>
            <person name="Murata T."/>
            <person name="Nelson D."/>
            <person name="Pils B."/>
            <person name="Prigge M."/>
            <person name="Reiss B."/>
            <person name="Renner T."/>
            <person name="Rombauts S."/>
            <person name="Rushton P."/>
            <person name="Sanderfoot A."/>
            <person name="Schween G."/>
            <person name="Shiu S.-H."/>
            <person name="Stueber K."/>
            <person name="Theodoulou F.L."/>
            <person name="Tu H."/>
            <person name="Van de Peer Y."/>
            <person name="Verrier P.J."/>
            <person name="Waters E."/>
            <person name="Wood A."/>
            <person name="Yang L."/>
            <person name="Cove D."/>
            <person name="Cuming A."/>
            <person name="Hasebe M."/>
            <person name="Lucas S."/>
            <person name="Mishler D.B."/>
            <person name="Reski R."/>
            <person name="Grigoriev I."/>
            <person name="Quatrano R.S."/>
            <person name="Boore J.L."/>
        </authorList>
    </citation>
    <scope>NUCLEOTIDE SEQUENCE [LARGE SCALE GENOMIC DNA]</scope>
    <source>
        <strain evidence="2 3">cv. Gransden 2004</strain>
    </source>
</reference>
<dbReference type="PIRSF" id="PIRSF000166">
    <property type="entry name" value="Coproporphyri_ox"/>
    <property type="match status" value="1"/>
</dbReference>
<dbReference type="EnsemblPlants" id="Pp3c15_4200V3.2">
    <property type="protein sequence ID" value="Pp3c15_4200V3.2"/>
    <property type="gene ID" value="Pp3c15_4200"/>
</dbReference>
<evidence type="ECO:0008006" key="4">
    <source>
        <dbReference type="Google" id="ProtNLM"/>
    </source>
</evidence>
<comment type="catalytic activity">
    <reaction evidence="1">
        <text>coproporphyrinogen III + O2 + 2 H(+) = protoporphyrinogen IX + 2 CO2 + 2 H2O</text>
        <dbReference type="Rhea" id="RHEA:18257"/>
        <dbReference type="ChEBI" id="CHEBI:15377"/>
        <dbReference type="ChEBI" id="CHEBI:15378"/>
        <dbReference type="ChEBI" id="CHEBI:15379"/>
        <dbReference type="ChEBI" id="CHEBI:16526"/>
        <dbReference type="ChEBI" id="CHEBI:57307"/>
        <dbReference type="ChEBI" id="CHEBI:57309"/>
        <dbReference type="EC" id="1.3.3.3"/>
    </reaction>
</comment>
<proteinExistence type="predicted"/>
<dbReference type="Pfam" id="PF01218">
    <property type="entry name" value="Coprogen_oxidas"/>
    <property type="match status" value="1"/>
</dbReference>
<evidence type="ECO:0000313" key="3">
    <source>
        <dbReference type="Proteomes" id="UP000006727"/>
    </source>
</evidence>
<dbReference type="InterPro" id="IPR001260">
    <property type="entry name" value="Coprogen_oxidase_aer"/>
</dbReference>
<dbReference type="FunFam" id="3.40.1500.10:FF:000014">
    <property type="entry name" value="Coproporphyrinogen III oxidase"/>
    <property type="match status" value="1"/>
</dbReference>
<dbReference type="NCBIfam" id="NF003727">
    <property type="entry name" value="PRK05330.1"/>
    <property type="match status" value="1"/>
</dbReference>
<name>A0A7I4B322_PHYPA</name>
<gene>
    <name evidence="2" type="primary">LOC112292663</name>
</gene>
<evidence type="ECO:0000256" key="1">
    <source>
        <dbReference type="ARBA" id="ARBA00049102"/>
    </source>
</evidence>
<protein>
    <recommendedName>
        <fullName evidence="4">Coproporphyrinogen oxidase</fullName>
    </recommendedName>
</protein>
<dbReference type="Gene3D" id="3.40.1500.10">
    <property type="entry name" value="Coproporphyrinogen III oxidase, aerobic"/>
    <property type="match status" value="1"/>
</dbReference>
<keyword evidence="3" id="KW-1185">Reference proteome</keyword>
<dbReference type="Proteomes" id="UP000006727">
    <property type="component" value="Chromosome 15"/>
</dbReference>
<dbReference type="GO" id="GO:0004109">
    <property type="term" value="F:coproporphyrinogen oxidase activity"/>
    <property type="evidence" value="ECO:0007669"/>
    <property type="project" value="UniProtKB-EC"/>
</dbReference>
<dbReference type="PANTHER" id="PTHR10755">
    <property type="entry name" value="COPROPORPHYRINOGEN III OXIDASE, MITOCHONDRIAL"/>
    <property type="match status" value="1"/>
</dbReference>
<dbReference type="Gramene" id="Pp3c15_4200V3.2">
    <property type="protein sequence ID" value="Pp3c15_4200V3.2"/>
    <property type="gene ID" value="Pp3c15_4200"/>
</dbReference>
<dbReference type="SUPFAM" id="SSF102886">
    <property type="entry name" value="Coproporphyrinogen III oxidase"/>
    <property type="match status" value="1"/>
</dbReference>